<dbReference type="InterPro" id="IPR017075">
    <property type="entry name" value="mRNA_cap_enzyme_alpha"/>
</dbReference>
<dbReference type="Gene3D" id="3.30.470.30">
    <property type="entry name" value="DNA ligase/mRNA capping enzyme"/>
    <property type="match status" value="1"/>
</dbReference>
<dbReference type="EC" id="2.7.7.50" evidence="3 16"/>
<dbReference type="Proteomes" id="UP000307440">
    <property type="component" value="Unassembled WGS sequence"/>
</dbReference>
<dbReference type="Gene3D" id="2.40.50.140">
    <property type="entry name" value="Nucleic acid-binding proteins"/>
    <property type="match status" value="1"/>
</dbReference>
<keyword evidence="5 16" id="KW-0507">mRNA processing</keyword>
<accession>A0A5C3LCB9</accession>
<evidence type="ECO:0000256" key="18">
    <source>
        <dbReference type="SAM" id="MobiDB-lite"/>
    </source>
</evidence>
<evidence type="ECO:0000313" key="22">
    <source>
        <dbReference type="Proteomes" id="UP000307440"/>
    </source>
</evidence>
<evidence type="ECO:0000256" key="9">
    <source>
        <dbReference type="ARBA" id="ARBA00023042"/>
    </source>
</evidence>
<name>A0A5C3LCB9_COPMA</name>
<evidence type="ECO:0000256" key="1">
    <source>
        <dbReference type="ARBA" id="ARBA00004123"/>
    </source>
</evidence>
<dbReference type="PANTHER" id="PTHR10367">
    <property type="entry name" value="MRNA-CAPPING ENZYME"/>
    <property type="match status" value="1"/>
</dbReference>
<dbReference type="GO" id="GO:0031533">
    <property type="term" value="C:mRNA capping enzyme complex"/>
    <property type="evidence" value="ECO:0007669"/>
    <property type="project" value="InterPro"/>
</dbReference>
<evidence type="ECO:0000256" key="2">
    <source>
        <dbReference type="ARBA" id="ARBA00010237"/>
    </source>
</evidence>
<reference evidence="21 22" key="1">
    <citation type="journal article" date="2019" name="Nat. Ecol. Evol.">
        <title>Megaphylogeny resolves global patterns of mushroom evolution.</title>
        <authorList>
            <person name="Varga T."/>
            <person name="Krizsan K."/>
            <person name="Foldi C."/>
            <person name="Dima B."/>
            <person name="Sanchez-Garcia M."/>
            <person name="Sanchez-Ramirez S."/>
            <person name="Szollosi G.J."/>
            <person name="Szarkandi J.G."/>
            <person name="Papp V."/>
            <person name="Albert L."/>
            <person name="Andreopoulos W."/>
            <person name="Angelini C."/>
            <person name="Antonin V."/>
            <person name="Barry K.W."/>
            <person name="Bougher N.L."/>
            <person name="Buchanan P."/>
            <person name="Buyck B."/>
            <person name="Bense V."/>
            <person name="Catcheside P."/>
            <person name="Chovatia M."/>
            <person name="Cooper J."/>
            <person name="Damon W."/>
            <person name="Desjardin D."/>
            <person name="Finy P."/>
            <person name="Geml J."/>
            <person name="Haridas S."/>
            <person name="Hughes K."/>
            <person name="Justo A."/>
            <person name="Karasinski D."/>
            <person name="Kautmanova I."/>
            <person name="Kiss B."/>
            <person name="Kocsube S."/>
            <person name="Kotiranta H."/>
            <person name="LaButti K.M."/>
            <person name="Lechner B.E."/>
            <person name="Liimatainen K."/>
            <person name="Lipzen A."/>
            <person name="Lukacs Z."/>
            <person name="Mihaltcheva S."/>
            <person name="Morgado L.N."/>
            <person name="Niskanen T."/>
            <person name="Noordeloos M.E."/>
            <person name="Ohm R.A."/>
            <person name="Ortiz-Santana B."/>
            <person name="Ovrebo C."/>
            <person name="Racz N."/>
            <person name="Riley R."/>
            <person name="Savchenko A."/>
            <person name="Shiryaev A."/>
            <person name="Soop K."/>
            <person name="Spirin V."/>
            <person name="Szebenyi C."/>
            <person name="Tomsovsky M."/>
            <person name="Tulloss R.E."/>
            <person name="Uehling J."/>
            <person name="Grigoriev I.V."/>
            <person name="Vagvolgyi C."/>
            <person name="Papp T."/>
            <person name="Martin F.M."/>
            <person name="Miettinen O."/>
            <person name="Hibbett D.S."/>
            <person name="Nagy L.G."/>
        </authorList>
    </citation>
    <scope>NUCLEOTIDE SEQUENCE [LARGE SCALE GENOMIC DNA]</scope>
    <source>
        <strain evidence="21 22">CBS 121175</strain>
    </source>
</reference>
<keyword evidence="10 16" id="KW-0342">GTP-binding</keyword>
<dbReference type="PIRSF" id="PIRSF036959">
    <property type="entry name" value="mRNA_cap_alpha"/>
    <property type="match status" value="1"/>
</dbReference>
<dbReference type="GO" id="GO:0004484">
    <property type="term" value="F:mRNA guanylyltransferase activity"/>
    <property type="evidence" value="ECO:0007669"/>
    <property type="project" value="UniProtKB-EC"/>
</dbReference>
<evidence type="ECO:0000256" key="16">
    <source>
        <dbReference type="PIRNR" id="PIRNR036959"/>
    </source>
</evidence>
<dbReference type="STRING" id="230819.A0A5C3LCB9"/>
<comment type="function">
    <text evidence="16">Second step of mRNA capping. Transfer of the GMP moiety of GTP to the 5'-end of RNA via an enzyme-GMP covalent reaction intermediate.</text>
</comment>
<evidence type="ECO:0000256" key="12">
    <source>
        <dbReference type="ARBA" id="ARBA00029909"/>
    </source>
</evidence>
<dbReference type="CDD" id="cd07895">
    <property type="entry name" value="Adenylation_mRNA_capping"/>
    <property type="match status" value="1"/>
</dbReference>
<evidence type="ECO:0000256" key="3">
    <source>
        <dbReference type="ARBA" id="ARBA00012475"/>
    </source>
</evidence>
<evidence type="ECO:0000256" key="15">
    <source>
        <dbReference type="ARBA" id="ARBA00047082"/>
    </source>
</evidence>
<keyword evidence="7 16" id="KW-0548">Nucleotidyltransferase</keyword>
<dbReference type="SUPFAM" id="SSF56091">
    <property type="entry name" value="DNA ligase/mRNA capping enzyme, catalytic domain"/>
    <property type="match status" value="1"/>
</dbReference>
<evidence type="ECO:0000256" key="5">
    <source>
        <dbReference type="ARBA" id="ARBA00022664"/>
    </source>
</evidence>
<feature type="domain" description="mRNA capping enzyme C-terminal" evidence="20">
    <location>
        <begin position="240"/>
        <end position="358"/>
    </location>
</feature>
<dbReference type="InterPro" id="IPR001339">
    <property type="entry name" value="mRNA_cap_enzyme_adenylation"/>
</dbReference>
<evidence type="ECO:0000256" key="7">
    <source>
        <dbReference type="ARBA" id="ARBA00022695"/>
    </source>
</evidence>
<evidence type="ECO:0000256" key="11">
    <source>
        <dbReference type="ARBA" id="ARBA00023242"/>
    </source>
</evidence>
<gene>
    <name evidence="21" type="ORF">FA15DRAFT_580725</name>
</gene>
<protein>
    <recommendedName>
        <fullName evidence="4 16">mRNA-capping enzyme subunit alpha</fullName>
        <ecNumber evidence="3 16">2.7.7.50</ecNumber>
    </recommendedName>
    <alternativeName>
        <fullName evidence="12 16">GTP--RNA guanylyltransferase</fullName>
    </alternativeName>
    <alternativeName>
        <fullName evidence="13 16">mRNA guanylyltransferase</fullName>
    </alternativeName>
</protein>
<proteinExistence type="inferred from homology"/>
<sequence>MSPIPEIPGALVSRHSPQEQWLKGHVARLCGLEHERFPGSQPISFSNKDLEKLETQDFWVCEKSDGIRVLFLVAYNPDNNDQAVFLIDRHNTYREIVGFVFPHHEDRRNLLKNTIIDGELVMDVDPRTKRETLRFLAFDCLVIDDQNVMTRPLDRRYGRLQQWWYKPYAQMLKDHPQMIESQPFSIKIKEINFSYHVEKVFTVDIPNLQHGNDGLIYTCVSTPYTPGTDNNILKWKPPSENSIDFKLVLRFPPDTTNPNVPDFHAKPLFLLHVWCGDDRGVARYEQYDDMYVDDDEWERLKRSGEQIDDRIVEVHWDRSVSHWRMMRFRDDKPNGNHKSVVDKIIQSIKDGVEKDGLLARSQAIRNAWKTRQGLPTTTAPPPPPPAQSHQGHSQHSRVPQQYNPLPSQTKRPSQASTPISEIRFGPLAQSPWSKVSGPATVFGMKR</sequence>
<dbReference type="FunFam" id="3.30.470.30:FF:000011">
    <property type="entry name" value="mRNA-capping enzyme subunit alpha"/>
    <property type="match status" value="1"/>
</dbReference>
<comment type="catalytic activity">
    <reaction evidence="14">
        <text>a 5'-end diphospho-ribonucleoside in mRNA + GTP + H(+) = a 5'-end (5'-triphosphoguanosine)-ribonucleoside in mRNA + diphosphate</text>
        <dbReference type="Rhea" id="RHEA:67012"/>
        <dbReference type="Rhea" id="RHEA-COMP:17165"/>
        <dbReference type="Rhea" id="RHEA-COMP:17166"/>
        <dbReference type="ChEBI" id="CHEBI:15378"/>
        <dbReference type="ChEBI" id="CHEBI:33019"/>
        <dbReference type="ChEBI" id="CHEBI:37565"/>
        <dbReference type="ChEBI" id="CHEBI:167616"/>
        <dbReference type="ChEBI" id="CHEBI:167617"/>
        <dbReference type="EC" id="2.7.7.50"/>
    </reaction>
    <physiologicalReaction direction="left-to-right" evidence="14">
        <dbReference type="Rhea" id="RHEA:67013"/>
    </physiologicalReaction>
</comment>
<organism evidence="21 22">
    <name type="scientific">Coprinopsis marcescibilis</name>
    <name type="common">Agaric fungus</name>
    <name type="synonym">Psathyrella marcescibilis</name>
    <dbReference type="NCBI Taxonomy" id="230819"/>
    <lineage>
        <taxon>Eukaryota</taxon>
        <taxon>Fungi</taxon>
        <taxon>Dikarya</taxon>
        <taxon>Basidiomycota</taxon>
        <taxon>Agaricomycotina</taxon>
        <taxon>Agaricomycetes</taxon>
        <taxon>Agaricomycetidae</taxon>
        <taxon>Agaricales</taxon>
        <taxon>Agaricineae</taxon>
        <taxon>Psathyrellaceae</taxon>
        <taxon>Coprinopsis</taxon>
    </lineage>
</organism>
<evidence type="ECO:0000256" key="10">
    <source>
        <dbReference type="ARBA" id="ARBA00023134"/>
    </source>
</evidence>
<feature type="domain" description="mRNA capping enzyme adenylation" evidence="19">
    <location>
        <begin position="41"/>
        <end position="236"/>
    </location>
</feature>
<feature type="compositionally biased region" description="Polar residues" evidence="18">
    <location>
        <begin position="387"/>
        <end position="419"/>
    </location>
</feature>
<keyword evidence="8 16" id="KW-0547">Nucleotide-binding</keyword>
<dbReference type="Pfam" id="PF01331">
    <property type="entry name" value="mRNA_cap_enzyme"/>
    <property type="match status" value="1"/>
</dbReference>
<dbReference type="InterPro" id="IPR051029">
    <property type="entry name" value="mRNA_Capping_Enz/RNA_Phosphat"/>
</dbReference>
<evidence type="ECO:0000256" key="14">
    <source>
        <dbReference type="ARBA" id="ARBA00044624"/>
    </source>
</evidence>
<dbReference type="GO" id="GO:0006370">
    <property type="term" value="P:7-methylguanosine mRNA capping"/>
    <property type="evidence" value="ECO:0007669"/>
    <property type="project" value="UniProtKB-KW"/>
</dbReference>
<evidence type="ECO:0000256" key="6">
    <source>
        <dbReference type="ARBA" id="ARBA00022679"/>
    </source>
</evidence>
<keyword evidence="9 16" id="KW-0506">mRNA capping</keyword>
<evidence type="ECO:0000256" key="17">
    <source>
        <dbReference type="PIRSR" id="PIRSR036959-1"/>
    </source>
</evidence>
<dbReference type="EMBL" id="ML210147">
    <property type="protein sequence ID" value="TFK30262.1"/>
    <property type="molecule type" value="Genomic_DNA"/>
</dbReference>
<dbReference type="GO" id="GO:0005524">
    <property type="term" value="F:ATP binding"/>
    <property type="evidence" value="ECO:0007669"/>
    <property type="project" value="InterPro"/>
</dbReference>
<dbReference type="OrthoDB" id="200924at2759"/>
<dbReference type="GO" id="GO:0005525">
    <property type="term" value="F:GTP binding"/>
    <property type="evidence" value="ECO:0007669"/>
    <property type="project" value="UniProtKB-KW"/>
</dbReference>
<keyword evidence="6 16" id="KW-0808">Transferase</keyword>
<dbReference type="InterPro" id="IPR012340">
    <property type="entry name" value="NA-bd_OB-fold"/>
</dbReference>
<keyword evidence="11 16" id="KW-0539">Nucleus</keyword>
<dbReference type="SUPFAM" id="SSF50249">
    <property type="entry name" value="Nucleic acid-binding proteins"/>
    <property type="match status" value="1"/>
</dbReference>
<evidence type="ECO:0000256" key="13">
    <source>
        <dbReference type="ARBA" id="ARBA00030702"/>
    </source>
</evidence>
<keyword evidence="22" id="KW-1185">Reference proteome</keyword>
<evidence type="ECO:0000259" key="19">
    <source>
        <dbReference type="Pfam" id="PF01331"/>
    </source>
</evidence>
<dbReference type="InterPro" id="IPR013846">
    <property type="entry name" value="mRNA_cap_enzyme_C"/>
</dbReference>
<dbReference type="AlphaFoldDB" id="A0A5C3LCB9"/>
<dbReference type="PANTHER" id="PTHR10367:SF17">
    <property type="entry name" value="MRNA-CAPPING ENZYME"/>
    <property type="match status" value="1"/>
</dbReference>
<evidence type="ECO:0000259" key="20">
    <source>
        <dbReference type="Pfam" id="PF03919"/>
    </source>
</evidence>
<dbReference type="Pfam" id="PF03919">
    <property type="entry name" value="mRNA_cap_C"/>
    <property type="match status" value="1"/>
</dbReference>
<feature type="active site" description="N6-GMP-lysine intermediate" evidence="17">
    <location>
        <position position="63"/>
    </location>
</feature>
<evidence type="ECO:0000256" key="8">
    <source>
        <dbReference type="ARBA" id="ARBA00022741"/>
    </source>
</evidence>
<comment type="subunit">
    <text evidence="15">Heterodimer. The mRNA-capping enzyme is composed of two separate chains alpha and beta, respectively a mRNA guanylyltransferase and an mRNA 5'-triphosphate monophosphatase.</text>
</comment>
<evidence type="ECO:0000256" key="4">
    <source>
        <dbReference type="ARBA" id="ARBA00019171"/>
    </source>
</evidence>
<comment type="subcellular location">
    <subcellularLocation>
        <location evidence="1 16">Nucleus</location>
    </subcellularLocation>
</comment>
<comment type="similarity">
    <text evidence="2 16">Belongs to the eukaryotic GTase family.</text>
</comment>
<feature type="region of interest" description="Disordered" evidence="18">
    <location>
        <begin position="370"/>
        <end position="446"/>
    </location>
</feature>
<evidence type="ECO:0000313" key="21">
    <source>
        <dbReference type="EMBL" id="TFK30262.1"/>
    </source>
</evidence>